<reference evidence="1 2" key="1">
    <citation type="journal article" date="2012" name="J. Bacteriol.">
        <title>Complete Genome Sequence of the Fruiting Myxobacterium Corallococcus coralloides DSM 2259.</title>
        <authorList>
            <person name="Huntley S."/>
            <person name="Zhang Y."/>
            <person name="Treuner-Lange A."/>
            <person name="Kneip S."/>
            <person name="Sensen C.W."/>
            <person name="Sogaard-Andersen L."/>
        </authorList>
    </citation>
    <scope>NUCLEOTIDE SEQUENCE [LARGE SCALE GENOMIC DNA]</scope>
    <source>
        <strain evidence="2">ATCC 25202 / DSM 2259 / NBRC 100086 / M2</strain>
    </source>
</reference>
<organism evidence="1 2">
    <name type="scientific">Corallococcus coralloides (strain ATCC 25202 / DSM 2259 / NBRC 100086 / M2)</name>
    <name type="common">Myxococcus coralloides</name>
    <dbReference type="NCBI Taxonomy" id="1144275"/>
    <lineage>
        <taxon>Bacteria</taxon>
        <taxon>Pseudomonadati</taxon>
        <taxon>Myxococcota</taxon>
        <taxon>Myxococcia</taxon>
        <taxon>Myxococcales</taxon>
        <taxon>Cystobacterineae</taxon>
        <taxon>Myxococcaceae</taxon>
        <taxon>Corallococcus</taxon>
    </lineage>
</organism>
<dbReference type="InParanoid" id="H8MUA2"/>
<dbReference type="KEGG" id="ccx:COCOR_05226"/>
<dbReference type="STRING" id="1144275.COCOR_05226"/>
<dbReference type="Proteomes" id="UP000007587">
    <property type="component" value="Chromosome"/>
</dbReference>
<accession>H8MUA2</accession>
<evidence type="ECO:0000313" key="1">
    <source>
        <dbReference type="EMBL" id="AFE06264.1"/>
    </source>
</evidence>
<name>H8MUA2_CORCM</name>
<reference evidence="2" key="2">
    <citation type="submission" date="2012-03" db="EMBL/GenBank/DDBJ databases">
        <title>Genome sequence of the fruiting myxobacterium Corallococcus coralloides DSM 2259.</title>
        <authorList>
            <person name="Huntley S."/>
            <person name="Zhang Y."/>
            <person name="Treuner-Lange A."/>
            <person name="Sensen C.W."/>
            <person name="Sogaard-Andersen L."/>
        </authorList>
    </citation>
    <scope>NUCLEOTIDE SEQUENCE [LARGE SCALE GENOMIC DNA]</scope>
    <source>
        <strain evidence="2">ATCC 25202 / DSM 2259 / NBRC 100086 / M2</strain>
    </source>
</reference>
<sequence length="61" mass="6770">MANTKSQKQDNAKSLKLKLSLKKETLRELNDSQVGALDQVVGGTIVWLSNNCCDYTQEQAN</sequence>
<dbReference type="RefSeq" id="WP_014398019.1">
    <property type="nucleotide sequence ID" value="NC_017030.1"/>
</dbReference>
<keyword evidence="2" id="KW-1185">Reference proteome</keyword>
<proteinExistence type="predicted"/>
<dbReference type="HOGENOM" id="CLU_2914643_0_0_7"/>
<evidence type="ECO:0000313" key="2">
    <source>
        <dbReference type="Proteomes" id="UP000007587"/>
    </source>
</evidence>
<dbReference type="EMBL" id="CP003389">
    <property type="protein sequence ID" value="AFE06264.1"/>
    <property type="molecule type" value="Genomic_DNA"/>
</dbReference>
<dbReference type="OrthoDB" id="9918959at2"/>
<gene>
    <name evidence="1" type="ordered locus">COCOR_05226</name>
</gene>
<dbReference type="AlphaFoldDB" id="H8MUA2"/>
<protein>
    <submittedName>
        <fullName evidence="1">Uncharacterized protein</fullName>
    </submittedName>
</protein>